<dbReference type="GO" id="GO:0007165">
    <property type="term" value="P:signal transduction"/>
    <property type="evidence" value="ECO:0007669"/>
    <property type="project" value="UniProtKB-KW"/>
</dbReference>
<evidence type="ECO:0000256" key="6">
    <source>
        <dbReference type="ARBA" id="ARBA00029447"/>
    </source>
</evidence>
<proteinExistence type="inferred from homology"/>
<comment type="subcellular location">
    <subcellularLocation>
        <location evidence="1">Membrane</location>
        <topology evidence="1">Multi-pass membrane protein</topology>
    </subcellularLocation>
</comment>
<comment type="similarity">
    <text evidence="6">Belongs to the methyl-accepting chemotaxis (MCP) protein family.</text>
</comment>
<dbReference type="Proteomes" id="UP000601768">
    <property type="component" value="Unassembled WGS sequence"/>
</dbReference>
<dbReference type="AlphaFoldDB" id="A0A8J6IU21"/>
<name>A0A8J6IU21_9ALTE</name>
<keyword evidence="4 9" id="KW-0472">Membrane</keyword>
<dbReference type="GO" id="GO:0006935">
    <property type="term" value="P:chemotaxis"/>
    <property type="evidence" value="ECO:0007669"/>
    <property type="project" value="UniProtKB-ARBA"/>
</dbReference>
<organism evidence="12 13">
    <name type="scientific">Neptunicella marina</name>
    <dbReference type="NCBI Taxonomy" id="2125989"/>
    <lineage>
        <taxon>Bacteria</taxon>
        <taxon>Pseudomonadati</taxon>
        <taxon>Pseudomonadota</taxon>
        <taxon>Gammaproteobacteria</taxon>
        <taxon>Alteromonadales</taxon>
        <taxon>Alteromonadaceae</taxon>
        <taxon>Neptunicella</taxon>
    </lineage>
</organism>
<feature type="domain" description="HAMP" evidence="11">
    <location>
        <begin position="349"/>
        <end position="403"/>
    </location>
</feature>
<dbReference type="Gene3D" id="1.10.287.950">
    <property type="entry name" value="Methyl-accepting chemotaxis protein"/>
    <property type="match status" value="1"/>
</dbReference>
<dbReference type="CDD" id="cd06225">
    <property type="entry name" value="HAMP"/>
    <property type="match status" value="1"/>
</dbReference>
<feature type="transmembrane region" description="Helical" evidence="9">
    <location>
        <begin position="328"/>
        <end position="347"/>
    </location>
</feature>
<gene>
    <name evidence="12" type="ORF">H8B19_07040</name>
</gene>
<feature type="coiled-coil region" evidence="8">
    <location>
        <begin position="160"/>
        <end position="187"/>
    </location>
</feature>
<dbReference type="SMART" id="SM00304">
    <property type="entry name" value="HAMP"/>
    <property type="match status" value="1"/>
</dbReference>
<dbReference type="SUPFAM" id="SSF58104">
    <property type="entry name" value="Methyl-accepting chemotaxis protein (MCP) signaling domain"/>
    <property type="match status" value="1"/>
</dbReference>
<keyword evidence="8" id="KW-0175">Coiled coil</keyword>
<protein>
    <submittedName>
        <fullName evidence="12">Methyl-accepting chemotaxis protein</fullName>
    </submittedName>
</protein>
<dbReference type="InterPro" id="IPR004089">
    <property type="entry name" value="MCPsignal_dom"/>
</dbReference>
<evidence type="ECO:0000256" key="4">
    <source>
        <dbReference type="ARBA" id="ARBA00023136"/>
    </source>
</evidence>
<keyword evidence="3 9" id="KW-1133">Transmembrane helix</keyword>
<evidence type="ECO:0000256" key="5">
    <source>
        <dbReference type="ARBA" id="ARBA00023224"/>
    </source>
</evidence>
<dbReference type="PANTHER" id="PTHR32089">
    <property type="entry name" value="METHYL-ACCEPTING CHEMOTAXIS PROTEIN MCPB"/>
    <property type="match status" value="1"/>
</dbReference>
<dbReference type="SMART" id="SM00283">
    <property type="entry name" value="MA"/>
    <property type="match status" value="1"/>
</dbReference>
<dbReference type="GO" id="GO:0016020">
    <property type="term" value="C:membrane"/>
    <property type="evidence" value="ECO:0007669"/>
    <property type="project" value="UniProtKB-SubCell"/>
</dbReference>
<dbReference type="RefSeq" id="WP_186506093.1">
    <property type="nucleotide sequence ID" value="NZ_JACNEP010000004.1"/>
</dbReference>
<evidence type="ECO:0000256" key="1">
    <source>
        <dbReference type="ARBA" id="ARBA00004141"/>
    </source>
</evidence>
<dbReference type="EMBL" id="JACNEP010000004">
    <property type="protein sequence ID" value="MBC3765626.1"/>
    <property type="molecule type" value="Genomic_DNA"/>
</dbReference>
<dbReference type="Pfam" id="PF00015">
    <property type="entry name" value="MCPsignal"/>
    <property type="match status" value="1"/>
</dbReference>
<evidence type="ECO:0000256" key="8">
    <source>
        <dbReference type="SAM" id="Coils"/>
    </source>
</evidence>
<dbReference type="Pfam" id="PF00672">
    <property type="entry name" value="HAMP"/>
    <property type="match status" value="1"/>
</dbReference>
<accession>A0A8J6IU21</accession>
<dbReference type="Gene3D" id="6.10.340.10">
    <property type="match status" value="1"/>
</dbReference>
<reference evidence="12" key="2">
    <citation type="submission" date="2020-08" db="EMBL/GenBank/DDBJ databases">
        <authorList>
            <person name="Lai Q."/>
        </authorList>
    </citation>
    <scope>NUCLEOTIDE SEQUENCE</scope>
    <source>
        <strain evidence="12">S27-2</strain>
    </source>
</reference>
<keyword evidence="5 7" id="KW-0807">Transducer</keyword>
<dbReference type="PROSITE" id="PS50111">
    <property type="entry name" value="CHEMOTAXIS_TRANSDUC_2"/>
    <property type="match status" value="1"/>
</dbReference>
<evidence type="ECO:0000313" key="13">
    <source>
        <dbReference type="Proteomes" id="UP000601768"/>
    </source>
</evidence>
<dbReference type="PANTHER" id="PTHR32089:SF119">
    <property type="entry name" value="METHYL-ACCEPTING CHEMOTAXIS PROTEIN CTPL"/>
    <property type="match status" value="1"/>
</dbReference>
<evidence type="ECO:0000259" key="10">
    <source>
        <dbReference type="PROSITE" id="PS50111"/>
    </source>
</evidence>
<keyword evidence="2 9" id="KW-0812">Transmembrane</keyword>
<dbReference type="InterPro" id="IPR003660">
    <property type="entry name" value="HAMP_dom"/>
</dbReference>
<evidence type="ECO:0000259" key="11">
    <source>
        <dbReference type="PROSITE" id="PS50885"/>
    </source>
</evidence>
<dbReference type="PROSITE" id="PS50885">
    <property type="entry name" value="HAMP"/>
    <property type="match status" value="1"/>
</dbReference>
<dbReference type="FunFam" id="1.10.287.950:FF:000001">
    <property type="entry name" value="Methyl-accepting chemotaxis sensory transducer"/>
    <property type="match status" value="1"/>
</dbReference>
<evidence type="ECO:0000256" key="9">
    <source>
        <dbReference type="SAM" id="Phobius"/>
    </source>
</evidence>
<sequence>MRLQSIRLKMILPIALLALVLLALLIFMLVITKVQDDAMERQSETYFEAVAVVLNADRDIYQARIALENIIAGNGDKEKYRQDFYDNAKQVDQRFKQYLAYLADEPELLQKHDNFSSFEPLYKAWFDASEKLLQADNIGQNLLRDFNEVEPQFLKIREMMDQAGEQLREHSRNKKNASTRAADLEKYVEGIAEILNADRDIYQARLAKQKIANGTGNLEENRRYFEENAAQVLQRFHNYRSYLISEPALTEPYTDFDLMHSEWYERSKQLVYSNGAKTLSDIPSELAIAEKKFEAIRNVLDVAGEAARTQARSIKEDLLNEVDRYENIAVVVIVIAFALALFTGYYVPLKITHDVENITARIKEIAAGDGDLTQRINAVSKDELGDLASEFNDFLDHLRTIITNIQKQSALLGGVTDGLNQVAQQAGQITNKLAMASNSIVSSGSEMDVSNQQMASLAQDTAQDAESSTALAQKGVAAVDSSNLAIKNLASDIGSALQHAIELESSSSDITSVLEVIRNIADQTNLLALNAAIEAARAGEQGRGFAVVADEVRTLATRTQDSTNEIEAMIQRLNDNVKASSTVIKNSQSNADNTLNDFDEVINIFHQLSDSFRKVREMSAQTAQATNEQSGVAQEINRNLVSLKEQSDNMQQMSAQVTEQANRIASLYLSMKQQVDSFKV</sequence>
<comment type="caution">
    <text evidence="12">The sequence shown here is derived from an EMBL/GenBank/DDBJ whole genome shotgun (WGS) entry which is preliminary data.</text>
</comment>
<reference evidence="12" key="1">
    <citation type="journal article" date="2018" name="Int. J. Syst. Evol. Microbiol.">
        <title>Neptunicella marina gen. nov., sp. nov., isolated from surface seawater.</title>
        <authorList>
            <person name="Liu X."/>
            <person name="Lai Q."/>
            <person name="Du Y."/>
            <person name="Zhang X."/>
            <person name="Liu Z."/>
            <person name="Sun F."/>
            <person name="Shao Z."/>
        </authorList>
    </citation>
    <scope>NUCLEOTIDE SEQUENCE</scope>
    <source>
        <strain evidence="12">S27-2</strain>
    </source>
</reference>
<keyword evidence="13" id="KW-1185">Reference proteome</keyword>
<feature type="coiled-coil region" evidence="8">
    <location>
        <begin position="633"/>
        <end position="663"/>
    </location>
</feature>
<evidence type="ECO:0000256" key="3">
    <source>
        <dbReference type="ARBA" id="ARBA00022989"/>
    </source>
</evidence>
<evidence type="ECO:0000313" key="12">
    <source>
        <dbReference type="EMBL" id="MBC3765626.1"/>
    </source>
</evidence>
<evidence type="ECO:0000256" key="2">
    <source>
        <dbReference type="ARBA" id="ARBA00022692"/>
    </source>
</evidence>
<feature type="domain" description="Methyl-accepting transducer" evidence="10">
    <location>
        <begin position="408"/>
        <end position="644"/>
    </location>
</feature>
<evidence type="ECO:0000256" key="7">
    <source>
        <dbReference type="PROSITE-ProRule" id="PRU00284"/>
    </source>
</evidence>